<proteinExistence type="predicted"/>
<keyword evidence="2" id="KW-1185">Reference proteome</keyword>
<evidence type="ECO:0000313" key="2">
    <source>
        <dbReference type="Proteomes" id="UP000838324"/>
    </source>
</evidence>
<sequence length="172" mass="19842">MYLAKMDSVTFQTLSDERLGRHCMEPAFALIRGKSPEVKAEVIAQLSRGQKALCMFRVFFDHAHKSAAEYYAWISYMLDTPGYWNGVQEGLLFFEDTAMILLLEETRRMLELRNNRLGLQWSEAAFKDMEQDQELAGQIRGLYERFGQLSGQSLANIAAYIRTHPEEFVELS</sequence>
<comment type="caution">
    <text evidence="1">The sequence shown here is derived from an EMBL/GenBank/DDBJ whole genome shotgun (WGS) entry which is preliminary data.</text>
</comment>
<evidence type="ECO:0000313" key="1">
    <source>
        <dbReference type="EMBL" id="CAH1193164.1"/>
    </source>
</evidence>
<dbReference type="RefSeq" id="WP_236330768.1">
    <property type="nucleotide sequence ID" value="NZ_CAKMMG010000001.1"/>
</dbReference>
<accession>A0ABN8G0A2</accession>
<reference evidence="1" key="1">
    <citation type="submission" date="2022-01" db="EMBL/GenBank/DDBJ databases">
        <authorList>
            <person name="Criscuolo A."/>
        </authorList>
    </citation>
    <scope>NUCLEOTIDE SEQUENCE</scope>
    <source>
        <strain evidence="1">CIP111892</strain>
    </source>
</reference>
<name>A0ABN8G0A2_9BACL</name>
<protein>
    <submittedName>
        <fullName evidence="1">Uncharacterized protein</fullName>
    </submittedName>
</protein>
<dbReference type="Proteomes" id="UP000838324">
    <property type="component" value="Unassembled WGS sequence"/>
</dbReference>
<dbReference type="EMBL" id="CAKMMG010000001">
    <property type="protein sequence ID" value="CAH1193164.1"/>
    <property type="molecule type" value="Genomic_DNA"/>
</dbReference>
<gene>
    <name evidence="1" type="ORF">PAECIP111892_01156</name>
</gene>
<organism evidence="1 2">
    <name type="scientific">Paenibacillus auburnensis</name>
    <dbReference type="NCBI Taxonomy" id="2905649"/>
    <lineage>
        <taxon>Bacteria</taxon>
        <taxon>Bacillati</taxon>
        <taxon>Bacillota</taxon>
        <taxon>Bacilli</taxon>
        <taxon>Bacillales</taxon>
        <taxon>Paenibacillaceae</taxon>
        <taxon>Paenibacillus</taxon>
    </lineage>
</organism>